<gene>
    <name evidence="1" type="ORF">S01H4_44054</name>
</gene>
<comment type="caution">
    <text evidence="1">The sequence shown here is derived from an EMBL/GenBank/DDBJ whole genome shotgun (WGS) entry which is preliminary data.</text>
</comment>
<name>X1DEY8_9ZZZZ</name>
<accession>X1DEY8</accession>
<sequence length="61" mass="7079">MDVKKKMSLEIIQKIREKGITEVQRTEVYSISSHVSKETREEVCPALFHILLNSDVSMKMN</sequence>
<dbReference type="EMBL" id="BART01024376">
    <property type="protein sequence ID" value="GAH03619.1"/>
    <property type="molecule type" value="Genomic_DNA"/>
</dbReference>
<dbReference type="AlphaFoldDB" id="X1DEY8"/>
<proteinExistence type="predicted"/>
<protein>
    <submittedName>
        <fullName evidence="1">Uncharacterized protein</fullName>
    </submittedName>
</protein>
<organism evidence="1">
    <name type="scientific">marine sediment metagenome</name>
    <dbReference type="NCBI Taxonomy" id="412755"/>
    <lineage>
        <taxon>unclassified sequences</taxon>
        <taxon>metagenomes</taxon>
        <taxon>ecological metagenomes</taxon>
    </lineage>
</organism>
<evidence type="ECO:0000313" key="1">
    <source>
        <dbReference type="EMBL" id="GAH03619.1"/>
    </source>
</evidence>
<reference evidence="1" key="1">
    <citation type="journal article" date="2014" name="Front. Microbiol.">
        <title>High frequency of phylogenetically diverse reductive dehalogenase-homologous genes in deep subseafloor sedimentary metagenomes.</title>
        <authorList>
            <person name="Kawai M."/>
            <person name="Futagami T."/>
            <person name="Toyoda A."/>
            <person name="Takaki Y."/>
            <person name="Nishi S."/>
            <person name="Hori S."/>
            <person name="Arai W."/>
            <person name="Tsubouchi T."/>
            <person name="Morono Y."/>
            <person name="Uchiyama I."/>
            <person name="Ito T."/>
            <person name="Fujiyama A."/>
            <person name="Inagaki F."/>
            <person name="Takami H."/>
        </authorList>
    </citation>
    <scope>NUCLEOTIDE SEQUENCE</scope>
    <source>
        <strain evidence="1">Expedition CK06-06</strain>
    </source>
</reference>